<keyword evidence="4" id="KW-1185">Reference proteome</keyword>
<organism evidence="3 4">
    <name type="scientific">Henriciella marina</name>
    <dbReference type="NCBI Taxonomy" id="453851"/>
    <lineage>
        <taxon>Bacteria</taxon>
        <taxon>Pseudomonadati</taxon>
        <taxon>Pseudomonadota</taxon>
        <taxon>Alphaproteobacteria</taxon>
        <taxon>Hyphomonadales</taxon>
        <taxon>Hyphomonadaceae</taxon>
        <taxon>Henriciella</taxon>
    </lineage>
</organism>
<dbReference type="Pfam" id="PF07811">
    <property type="entry name" value="TadE"/>
    <property type="match status" value="1"/>
</dbReference>
<gene>
    <name evidence="3" type="ORF">O4G74_01545</name>
</gene>
<evidence type="ECO:0000259" key="2">
    <source>
        <dbReference type="Pfam" id="PF07811"/>
    </source>
</evidence>
<comment type="caution">
    <text evidence="3">The sequence shown here is derived from an EMBL/GenBank/DDBJ whole genome shotgun (WGS) entry which is preliminary data.</text>
</comment>
<dbReference type="EMBL" id="JAPWGW010000001">
    <property type="protein sequence ID" value="MCZ4296731.1"/>
    <property type="molecule type" value="Genomic_DNA"/>
</dbReference>
<dbReference type="InterPro" id="IPR012495">
    <property type="entry name" value="TadE-like_dom"/>
</dbReference>
<sequence length="145" mass="15645">MLRVGVQGRRFSKCHKGSSAVEFAIVAPVLLFLLFGIIAYGVFFGAVHSVQQLAANSARAAIGGIDLPERQSLVEQHIAASVNEGGLLTRDALTVSVEPLSEDPSFLRVVVDFDASQLPVWNLYDGLPLPEKNIRREAVIRAGGY</sequence>
<feature type="transmembrane region" description="Helical" evidence="1">
    <location>
        <begin position="21"/>
        <end position="43"/>
    </location>
</feature>
<keyword evidence="1" id="KW-0472">Membrane</keyword>
<protein>
    <submittedName>
        <fullName evidence="3">Pilus assembly protein</fullName>
    </submittedName>
</protein>
<dbReference type="Proteomes" id="UP001083770">
    <property type="component" value="Unassembled WGS sequence"/>
</dbReference>
<name>A0ABT4LQX7_9PROT</name>
<evidence type="ECO:0000313" key="4">
    <source>
        <dbReference type="Proteomes" id="UP001083770"/>
    </source>
</evidence>
<keyword evidence="1" id="KW-0812">Transmembrane</keyword>
<proteinExistence type="predicted"/>
<feature type="domain" description="TadE-like" evidence="2">
    <location>
        <begin position="17"/>
        <end position="59"/>
    </location>
</feature>
<evidence type="ECO:0000256" key="1">
    <source>
        <dbReference type="SAM" id="Phobius"/>
    </source>
</evidence>
<keyword evidence="1" id="KW-1133">Transmembrane helix</keyword>
<reference evidence="3" key="1">
    <citation type="submission" date="2022-12" db="EMBL/GenBank/DDBJ databases">
        <title>Bacterial isolates from different developmental stages of Nematostella vectensis.</title>
        <authorList>
            <person name="Fraune S."/>
        </authorList>
    </citation>
    <scope>NUCLEOTIDE SEQUENCE</scope>
    <source>
        <strain evidence="3">G21632-S1</strain>
    </source>
</reference>
<accession>A0ABT4LQX7</accession>
<evidence type="ECO:0000313" key="3">
    <source>
        <dbReference type="EMBL" id="MCZ4296731.1"/>
    </source>
</evidence>